<accession>A0ABQ8HGA5</accession>
<name>A0ABQ8HGA5_9ROSI</name>
<evidence type="ECO:0000313" key="2">
    <source>
        <dbReference type="EMBL" id="KAH7557646.1"/>
    </source>
</evidence>
<feature type="region of interest" description="Disordered" evidence="1">
    <location>
        <begin position="139"/>
        <end position="265"/>
    </location>
</feature>
<sequence>MVWTRLLLDCKLLQMGSEKSWMFLTERKKKKNWDEKNQEAIAKGIQQLDEFDQVAERNTGRKGAREDLQKRIDFLRKSFVIKALIQGAAAVELRVRVEKAPKGSPLFRIPVTIFKPMAVSTRPPIVSFAQMSFLPANVQRRQPSVQRRQPRVQQIQPQRAAKAAQRAAKAAQRAAKAAQRAAKAAPACSEGSPRVQRRQPRVQRRQPSAQRRPPSVQRWQPRQQHSVCSEGSQGTSAGQPTCSEGDSQRAKAAKARALRQPRHER</sequence>
<gene>
    <name evidence="2" type="ORF">JRO89_XS11G0196600</name>
</gene>
<feature type="compositionally biased region" description="Low complexity" evidence="1">
    <location>
        <begin position="205"/>
        <end position="218"/>
    </location>
</feature>
<evidence type="ECO:0000313" key="3">
    <source>
        <dbReference type="Proteomes" id="UP000827721"/>
    </source>
</evidence>
<dbReference type="Gene3D" id="6.10.250.3080">
    <property type="match status" value="1"/>
</dbReference>
<protein>
    <submittedName>
        <fullName evidence="2">Uncharacterized protein</fullName>
    </submittedName>
</protein>
<organism evidence="2 3">
    <name type="scientific">Xanthoceras sorbifolium</name>
    <dbReference type="NCBI Taxonomy" id="99658"/>
    <lineage>
        <taxon>Eukaryota</taxon>
        <taxon>Viridiplantae</taxon>
        <taxon>Streptophyta</taxon>
        <taxon>Embryophyta</taxon>
        <taxon>Tracheophyta</taxon>
        <taxon>Spermatophyta</taxon>
        <taxon>Magnoliopsida</taxon>
        <taxon>eudicotyledons</taxon>
        <taxon>Gunneridae</taxon>
        <taxon>Pentapetalae</taxon>
        <taxon>rosids</taxon>
        <taxon>malvids</taxon>
        <taxon>Sapindales</taxon>
        <taxon>Sapindaceae</taxon>
        <taxon>Xanthoceroideae</taxon>
        <taxon>Xanthoceras</taxon>
    </lineage>
</organism>
<feature type="compositionally biased region" description="Polar residues" evidence="1">
    <location>
        <begin position="220"/>
        <end position="245"/>
    </location>
</feature>
<feature type="compositionally biased region" description="Basic residues" evidence="1">
    <location>
        <begin position="195"/>
        <end position="204"/>
    </location>
</feature>
<dbReference type="EMBL" id="JAFEMO010000011">
    <property type="protein sequence ID" value="KAH7557646.1"/>
    <property type="molecule type" value="Genomic_DNA"/>
</dbReference>
<comment type="caution">
    <text evidence="2">The sequence shown here is derived from an EMBL/GenBank/DDBJ whole genome shotgun (WGS) entry which is preliminary data.</text>
</comment>
<dbReference type="Proteomes" id="UP000827721">
    <property type="component" value="Unassembled WGS sequence"/>
</dbReference>
<feature type="compositionally biased region" description="Low complexity" evidence="1">
    <location>
        <begin position="139"/>
        <end position="185"/>
    </location>
</feature>
<feature type="compositionally biased region" description="Basic residues" evidence="1">
    <location>
        <begin position="251"/>
        <end position="265"/>
    </location>
</feature>
<reference evidence="2 3" key="1">
    <citation type="submission" date="2021-02" db="EMBL/GenBank/DDBJ databases">
        <title>Plant Genome Project.</title>
        <authorList>
            <person name="Zhang R.-G."/>
        </authorList>
    </citation>
    <scope>NUCLEOTIDE SEQUENCE [LARGE SCALE GENOMIC DNA]</scope>
    <source>
        <tissue evidence="2">Leaves</tissue>
    </source>
</reference>
<proteinExistence type="predicted"/>
<evidence type="ECO:0000256" key="1">
    <source>
        <dbReference type="SAM" id="MobiDB-lite"/>
    </source>
</evidence>
<keyword evidence="3" id="KW-1185">Reference proteome</keyword>